<dbReference type="CDD" id="cd13546">
    <property type="entry name" value="PBP2_BitB"/>
    <property type="match status" value="1"/>
</dbReference>
<dbReference type="Pfam" id="PF13531">
    <property type="entry name" value="SBP_bac_11"/>
    <property type="match status" value="1"/>
</dbReference>
<evidence type="ECO:0000256" key="2">
    <source>
        <dbReference type="SAM" id="SignalP"/>
    </source>
</evidence>
<keyword evidence="1 2" id="KW-0732">Signal</keyword>
<dbReference type="InterPro" id="IPR026045">
    <property type="entry name" value="Ferric-bd"/>
</dbReference>
<gene>
    <name evidence="3" type="ORF">B7700_08095</name>
</gene>
<dbReference type="Gene3D" id="3.40.190.10">
    <property type="entry name" value="Periplasmic binding protein-like II"/>
    <property type="match status" value="2"/>
</dbReference>
<dbReference type="Proteomes" id="UP000193929">
    <property type="component" value="Unassembled WGS sequence"/>
</dbReference>
<dbReference type="SUPFAM" id="SSF53850">
    <property type="entry name" value="Periplasmic binding protein-like II"/>
    <property type="match status" value="1"/>
</dbReference>
<reference evidence="3 4" key="1">
    <citation type="journal article" date="2016" name="Eur. J. Clin. Microbiol. Infect. Dis.">
        <title>Whole genome sequencing as a tool for phylogenetic analysis of clinical strains of Mitis group streptococci.</title>
        <authorList>
            <person name="Rasmussen L.H."/>
            <person name="Dargis R."/>
            <person name="Hojholt K."/>
            <person name="Christensen J.J."/>
            <person name="Skovgaard O."/>
            <person name="Justesen U.S."/>
            <person name="Rosenvinge F.S."/>
            <person name="Moser C."/>
            <person name="Lukjancenko O."/>
            <person name="Rasmussen S."/>
            <person name="Nielsen X.C."/>
        </authorList>
    </citation>
    <scope>NUCLEOTIDE SEQUENCE [LARGE SCALE GENOMIC DNA]</scope>
    <source>
        <strain evidence="3 4">RH_50275_09</strain>
    </source>
</reference>
<dbReference type="GO" id="GO:0030288">
    <property type="term" value="C:outer membrane-bounded periplasmic space"/>
    <property type="evidence" value="ECO:0007669"/>
    <property type="project" value="TreeGrafter"/>
</dbReference>
<dbReference type="GO" id="GO:0030976">
    <property type="term" value="F:thiamine pyrophosphate binding"/>
    <property type="evidence" value="ECO:0007669"/>
    <property type="project" value="TreeGrafter"/>
</dbReference>
<accession>A0A1X1JYJ7</accession>
<organism evidence="3 4">
    <name type="scientific">Streptococcus mitis</name>
    <dbReference type="NCBI Taxonomy" id="28037"/>
    <lineage>
        <taxon>Bacteria</taxon>
        <taxon>Bacillati</taxon>
        <taxon>Bacillota</taxon>
        <taxon>Bacilli</taxon>
        <taxon>Lactobacillales</taxon>
        <taxon>Streptococcaceae</taxon>
        <taxon>Streptococcus</taxon>
        <taxon>Streptococcus mitis group</taxon>
    </lineage>
</organism>
<sequence length="346" mass="38241">MKKLLFFLSCGWIFLTLSGCSSAIEAETNTEKGSDNTLVVYSPNPEDLIEETIPAFEEKYGIKVDLVQASTGELFKKAEAEKESPVADVIFGGSYALFSSNENLFEPYISQENDQIIPEYQNKTGFYTPYTLDVSVIIANSALTKDIKIEGYNDLLNPKLKGKIATADPSNASSAFAQLTNMLVDQGGYENEQAWTYVKNLFTLVDGKIASSSSNVYKAVADGEMAVGLTYEDPALKLLNDGVDVKVIYPKEGTVFLPGNAAIVKNAKHMENAKKFIDFLLSQEIQDKLGTETTIRPIRKNAKTNKNMKAMTEINIATEDSDYVIKNKSAILKKYNDIFTDIQSKQ</sequence>
<dbReference type="GO" id="GO:0015888">
    <property type="term" value="P:thiamine transport"/>
    <property type="evidence" value="ECO:0007669"/>
    <property type="project" value="TreeGrafter"/>
</dbReference>
<name>A0A1X1JYJ7_STRMT</name>
<evidence type="ECO:0000313" key="3">
    <source>
        <dbReference type="EMBL" id="ORO92149.1"/>
    </source>
</evidence>
<dbReference type="AlphaFoldDB" id="A0A1X1JYJ7"/>
<evidence type="ECO:0000313" key="4">
    <source>
        <dbReference type="Proteomes" id="UP000193929"/>
    </source>
</evidence>
<proteinExistence type="predicted"/>
<comment type="caution">
    <text evidence="3">The sequence shown here is derived from an EMBL/GenBank/DDBJ whole genome shotgun (WGS) entry which is preliminary data.</text>
</comment>
<evidence type="ECO:0000256" key="1">
    <source>
        <dbReference type="ARBA" id="ARBA00022729"/>
    </source>
</evidence>
<dbReference type="RefSeq" id="WP_084888264.1">
    <property type="nucleotide sequence ID" value="NZ_NCVF01000025.1"/>
</dbReference>
<dbReference type="GO" id="GO:0030975">
    <property type="term" value="F:thiamine binding"/>
    <property type="evidence" value="ECO:0007669"/>
    <property type="project" value="TreeGrafter"/>
</dbReference>
<feature type="chain" id="PRO_5011987189" evidence="2">
    <location>
        <begin position="24"/>
        <end position="346"/>
    </location>
</feature>
<feature type="signal peptide" evidence="2">
    <location>
        <begin position="1"/>
        <end position="23"/>
    </location>
</feature>
<dbReference type="EMBL" id="NCVF01000025">
    <property type="protein sequence ID" value="ORO92149.1"/>
    <property type="molecule type" value="Genomic_DNA"/>
</dbReference>
<dbReference type="PROSITE" id="PS51257">
    <property type="entry name" value="PROKAR_LIPOPROTEIN"/>
    <property type="match status" value="1"/>
</dbReference>
<dbReference type="PIRSF" id="PIRSF002825">
    <property type="entry name" value="CfbpA"/>
    <property type="match status" value="1"/>
</dbReference>
<dbReference type="PANTHER" id="PTHR30006:SF2">
    <property type="entry name" value="ABC TRANSPORTER SUBSTRATE-BINDING PROTEIN"/>
    <property type="match status" value="1"/>
</dbReference>
<protein>
    <submittedName>
        <fullName evidence="3">Iron ABC transporter substrate-binding protein</fullName>
    </submittedName>
</protein>
<dbReference type="PANTHER" id="PTHR30006">
    <property type="entry name" value="THIAMINE-BINDING PERIPLASMIC PROTEIN-RELATED"/>
    <property type="match status" value="1"/>
</dbReference>